<dbReference type="Proteomes" id="UP000026941">
    <property type="component" value="Unassembled WGS sequence"/>
</dbReference>
<dbReference type="InterPro" id="IPR041413">
    <property type="entry name" value="MLTR_LBD"/>
</dbReference>
<dbReference type="CDD" id="cd00093">
    <property type="entry name" value="HTH_XRE"/>
    <property type="match status" value="1"/>
</dbReference>
<dbReference type="SMART" id="SM00530">
    <property type="entry name" value="HTH_XRE"/>
    <property type="match status" value="1"/>
</dbReference>
<dbReference type="Pfam" id="PF01381">
    <property type="entry name" value="HTH_3"/>
    <property type="match status" value="1"/>
</dbReference>
<dbReference type="Gene3D" id="3.30.450.180">
    <property type="match status" value="1"/>
</dbReference>
<organism evidence="2 3">
    <name type="scientific">Rhizobium rhizogenes NBRC 13257</name>
    <dbReference type="NCBI Taxonomy" id="1220581"/>
    <lineage>
        <taxon>Bacteria</taxon>
        <taxon>Pseudomonadati</taxon>
        <taxon>Pseudomonadota</taxon>
        <taxon>Alphaproteobacteria</taxon>
        <taxon>Hyphomicrobiales</taxon>
        <taxon>Rhizobiaceae</taxon>
        <taxon>Rhizobium/Agrobacterium group</taxon>
        <taxon>Rhizobium</taxon>
    </lineage>
</organism>
<dbReference type="PANTHER" id="PTHR35010:SF4">
    <property type="entry name" value="BLL5781 PROTEIN"/>
    <property type="match status" value="1"/>
</dbReference>
<comment type="caution">
    <text evidence="2">The sequence shown here is derived from an EMBL/GenBank/DDBJ whole genome shotgun (WGS) entry which is preliminary data.</text>
</comment>
<name>A0AA87QCF9_RHIRH</name>
<evidence type="ECO:0000313" key="3">
    <source>
        <dbReference type="Proteomes" id="UP000026941"/>
    </source>
</evidence>
<dbReference type="GO" id="GO:0003677">
    <property type="term" value="F:DNA binding"/>
    <property type="evidence" value="ECO:0007669"/>
    <property type="project" value="UniProtKB-KW"/>
</dbReference>
<dbReference type="InterPro" id="IPR001387">
    <property type="entry name" value="Cro/C1-type_HTH"/>
</dbReference>
<reference evidence="2 3" key="1">
    <citation type="submission" date="2014-05" db="EMBL/GenBank/DDBJ databases">
        <title>Whole genome shotgun sequence of Rhizobium rhizogenes NBRC 13257.</title>
        <authorList>
            <person name="Katano-Makiyama Y."/>
            <person name="Hosoyama A."/>
            <person name="Hashimoto M."/>
            <person name="Hosoyama Y."/>
            <person name="Noguchi M."/>
            <person name="Tsuchikane K."/>
            <person name="Kimura A."/>
            <person name="Ohji S."/>
            <person name="Ichikawa N."/>
            <person name="Yamazoe A."/>
            <person name="Fujita N."/>
        </authorList>
    </citation>
    <scope>NUCLEOTIDE SEQUENCE [LARGE SCALE GENOMIC DNA]</scope>
    <source>
        <strain evidence="2 3">NBRC 13257</strain>
    </source>
</reference>
<dbReference type="PROSITE" id="PS50943">
    <property type="entry name" value="HTH_CROC1"/>
    <property type="match status" value="1"/>
</dbReference>
<gene>
    <name evidence="2" type="ORF">RRH01S_08_02680</name>
</gene>
<dbReference type="AlphaFoldDB" id="A0AA87QCF9"/>
<accession>A0AA87QCF9</accession>
<dbReference type="InterPro" id="IPR010982">
    <property type="entry name" value="Lambda_DNA-bd_dom_sf"/>
</dbReference>
<evidence type="ECO:0000313" key="2">
    <source>
        <dbReference type="EMBL" id="GAJ94529.1"/>
    </source>
</evidence>
<proteinExistence type="predicted"/>
<dbReference type="PANTHER" id="PTHR35010">
    <property type="entry name" value="BLL4672 PROTEIN-RELATED"/>
    <property type="match status" value="1"/>
</dbReference>
<dbReference type="Gene3D" id="1.10.260.40">
    <property type="entry name" value="lambda repressor-like DNA-binding domains"/>
    <property type="match status" value="1"/>
</dbReference>
<dbReference type="SUPFAM" id="SSF47413">
    <property type="entry name" value="lambda repressor-like DNA-binding domains"/>
    <property type="match status" value="1"/>
</dbReference>
<evidence type="ECO:0000259" key="1">
    <source>
        <dbReference type="PROSITE" id="PS50943"/>
    </source>
</evidence>
<keyword evidence="2" id="KW-0238">DNA-binding</keyword>
<dbReference type="Pfam" id="PF17765">
    <property type="entry name" value="MLTR_LBD"/>
    <property type="match status" value="1"/>
</dbReference>
<dbReference type="EMBL" id="BAYX01000008">
    <property type="protein sequence ID" value="GAJ94529.1"/>
    <property type="molecule type" value="Genomic_DNA"/>
</dbReference>
<sequence>MNSSRINLRMPNELGPQLRAWRDTRGKSQLDLSLDTGISQRQISFIESGRSTPGRHNLLHLAEVLDVPRRERNSLLLAAGYAPIYAEGNFDDREMQGLTKALKRMLRQHEPFPAVVMDRYWNVVMTNDATPRFFNCFIDMAGRAAPRNLLHLMFDPEGMRPFIPDWEQTAKSLMGRAFRESVGRVIDARTKELINSLLAYPDVNAEWKTSVAADNTPMIPLSFMKDGQLLRFFSLVTTVGTAQMITAQELRVECLFPLDEATEIHHAELMNAAQ</sequence>
<feature type="domain" description="HTH cro/C1-type" evidence="1">
    <location>
        <begin position="18"/>
        <end position="72"/>
    </location>
</feature>
<protein>
    <submittedName>
        <fullName evidence="2">Xre family DNA-binding protein</fullName>
    </submittedName>
</protein>